<accession>I3SN52</accession>
<dbReference type="EMBL" id="BT141900">
    <property type="protein sequence ID" value="AFK41694.1"/>
    <property type="molecule type" value="mRNA"/>
</dbReference>
<proteinExistence type="evidence at transcript level"/>
<organism evidence="1">
    <name type="scientific">Lotus japonicus</name>
    <name type="common">Lotus corniculatus var. japonicus</name>
    <dbReference type="NCBI Taxonomy" id="34305"/>
    <lineage>
        <taxon>Eukaryota</taxon>
        <taxon>Viridiplantae</taxon>
        <taxon>Streptophyta</taxon>
        <taxon>Embryophyta</taxon>
        <taxon>Tracheophyta</taxon>
        <taxon>Spermatophyta</taxon>
        <taxon>Magnoliopsida</taxon>
        <taxon>eudicotyledons</taxon>
        <taxon>Gunneridae</taxon>
        <taxon>Pentapetalae</taxon>
        <taxon>rosids</taxon>
        <taxon>fabids</taxon>
        <taxon>Fabales</taxon>
        <taxon>Fabaceae</taxon>
        <taxon>Papilionoideae</taxon>
        <taxon>50 kb inversion clade</taxon>
        <taxon>NPAAA clade</taxon>
        <taxon>Hologalegina</taxon>
        <taxon>robinioid clade</taxon>
        <taxon>Loteae</taxon>
        <taxon>Lotus</taxon>
    </lineage>
</organism>
<protein>
    <submittedName>
        <fullName evidence="1">Uncharacterized protein</fullName>
    </submittedName>
</protein>
<sequence>MAWAIWQHRNYVIFKEGRNQDVSIFEGAQLRAWHWFTGRVKGFNCSTYEWLAQPILCIKAAVL</sequence>
<reference evidence="1" key="1">
    <citation type="submission" date="2012-05" db="EMBL/GenBank/DDBJ databases">
        <authorList>
            <person name="Krishnakumar V."/>
            <person name="Cheung F."/>
            <person name="Xiao Y."/>
            <person name="Chan A."/>
            <person name="Moskal W.A."/>
            <person name="Town C.D."/>
        </authorList>
    </citation>
    <scope>NUCLEOTIDE SEQUENCE</scope>
</reference>
<evidence type="ECO:0000313" key="1">
    <source>
        <dbReference type="EMBL" id="AFK41694.1"/>
    </source>
</evidence>
<dbReference type="AlphaFoldDB" id="I3SN52"/>
<name>I3SN52_LOTJA</name>